<dbReference type="GO" id="GO:0005737">
    <property type="term" value="C:cytoplasm"/>
    <property type="evidence" value="ECO:0007669"/>
    <property type="project" value="UniProtKB-SubCell"/>
</dbReference>
<evidence type="ECO:0000256" key="3">
    <source>
        <dbReference type="ARBA" id="ARBA00003485"/>
    </source>
</evidence>
<comment type="pathway">
    <text evidence="5 18">Metabolic intermediate biosynthesis; chorismate biosynthesis; chorismate from D-erythrose 4-phosphate and phosphoenolpyruvate: step 2/7.</text>
</comment>
<dbReference type="GO" id="GO:0009073">
    <property type="term" value="P:aromatic amino acid family biosynthetic process"/>
    <property type="evidence" value="ECO:0007669"/>
    <property type="project" value="UniProtKB-KW"/>
</dbReference>
<dbReference type="GO" id="GO:0000166">
    <property type="term" value="F:nucleotide binding"/>
    <property type="evidence" value="ECO:0007669"/>
    <property type="project" value="UniProtKB-KW"/>
</dbReference>
<feature type="binding site" evidence="18">
    <location>
        <position position="158"/>
    </location>
    <ligand>
        <name>NAD(+)</name>
        <dbReference type="ChEBI" id="CHEBI:57540"/>
    </ligand>
</feature>
<name>A0A084CML9_9GAMM</name>
<organism evidence="21 22">
    <name type="scientific">Candidatus Photodesmus blepharonis</name>
    <dbReference type="NCBI Taxonomy" id="1179155"/>
    <lineage>
        <taxon>Bacteria</taxon>
        <taxon>Pseudomonadati</taxon>
        <taxon>Pseudomonadota</taxon>
        <taxon>Gammaproteobacteria</taxon>
        <taxon>Vibrionales</taxon>
        <taxon>Vibrionaceae</taxon>
        <taxon>Candidatus Photodesmus</taxon>
    </lineage>
</organism>
<dbReference type="GO" id="GO:0046872">
    <property type="term" value="F:metal ion binding"/>
    <property type="evidence" value="ECO:0007669"/>
    <property type="project" value="UniProtKB-KW"/>
</dbReference>
<dbReference type="Gene3D" id="1.20.1090.10">
    <property type="entry name" value="Dehydroquinate synthase-like - alpha domain"/>
    <property type="match status" value="1"/>
</dbReference>
<dbReference type="InterPro" id="IPR050071">
    <property type="entry name" value="Dehydroquinate_synthase"/>
</dbReference>
<dbReference type="Proteomes" id="UP000053784">
    <property type="component" value="Unassembled WGS sequence"/>
</dbReference>
<keyword evidence="13 18" id="KW-0862">Zinc</keyword>
<dbReference type="InterPro" id="IPR030960">
    <property type="entry name" value="DHQS/DOIS_N"/>
</dbReference>
<comment type="function">
    <text evidence="3 18">Catalyzes the conversion of 3-deoxy-D-arabino-heptulosonate 7-phosphate (DAHP) to dehydroquinate (DHQ).</text>
</comment>
<evidence type="ECO:0000256" key="13">
    <source>
        <dbReference type="ARBA" id="ARBA00022833"/>
    </source>
</evidence>
<comment type="catalytic activity">
    <reaction evidence="1 18">
        <text>7-phospho-2-dehydro-3-deoxy-D-arabino-heptonate = 3-dehydroquinate + phosphate</text>
        <dbReference type="Rhea" id="RHEA:21968"/>
        <dbReference type="ChEBI" id="CHEBI:32364"/>
        <dbReference type="ChEBI" id="CHEBI:43474"/>
        <dbReference type="ChEBI" id="CHEBI:58394"/>
        <dbReference type="EC" id="4.2.3.4"/>
    </reaction>
</comment>
<evidence type="ECO:0000256" key="2">
    <source>
        <dbReference type="ARBA" id="ARBA00001911"/>
    </source>
</evidence>
<evidence type="ECO:0000256" key="17">
    <source>
        <dbReference type="ARBA" id="ARBA00023285"/>
    </source>
</evidence>
<dbReference type="InterPro" id="IPR030963">
    <property type="entry name" value="DHQ_synth_fam"/>
</dbReference>
<feature type="binding site" evidence="18">
    <location>
        <position position="271"/>
    </location>
    <ligand>
        <name>Zn(2+)</name>
        <dbReference type="ChEBI" id="CHEBI:29105"/>
    </ligand>
</feature>
<dbReference type="Pfam" id="PF24621">
    <property type="entry name" value="DHQS_C"/>
    <property type="match status" value="1"/>
</dbReference>
<dbReference type="GO" id="GO:0008652">
    <property type="term" value="P:amino acid biosynthetic process"/>
    <property type="evidence" value="ECO:0007669"/>
    <property type="project" value="UniProtKB-KW"/>
</dbReference>
<feature type="domain" description="3-dehydroquinate synthase N-terminal" evidence="19">
    <location>
        <begin position="75"/>
        <end position="186"/>
    </location>
</feature>
<comment type="subcellular location">
    <subcellularLocation>
        <location evidence="4 18">Cytoplasm</location>
    </subcellularLocation>
</comment>
<proteinExistence type="inferred from homology"/>
<feature type="binding site" evidence="18">
    <location>
        <position position="254"/>
    </location>
    <ligand>
        <name>Zn(2+)</name>
        <dbReference type="ChEBI" id="CHEBI:29105"/>
    </ligand>
</feature>
<feature type="domain" description="3-dehydroquinate synthase C-terminal" evidence="20">
    <location>
        <begin position="188"/>
        <end position="332"/>
    </location>
</feature>
<dbReference type="PANTHER" id="PTHR43622:SF7">
    <property type="entry name" value="3-DEHYDROQUINATE SYNTHASE, CHLOROPLASTIC"/>
    <property type="match status" value="1"/>
</dbReference>
<dbReference type="InterPro" id="IPR056179">
    <property type="entry name" value="DHQS_C"/>
</dbReference>
<keyword evidence="9 18" id="KW-0963">Cytoplasm</keyword>
<dbReference type="NCBIfam" id="TIGR01357">
    <property type="entry name" value="aroB"/>
    <property type="match status" value="1"/>
</dbReference>
<keyword evidence="22" id="KW-1185">Reference proteome</keyword>
<dbReference type="RefSeq" id="WP_034414326.1">
    <property type="nucleotide sequence ID" value="NZ_JGVK01000027.1"/>
</dbReference>
<dbReference type="FunFam" id="3.40.50.1970:FF:000001">
    <property type="entry name" value="3-dehydroquinate synthase"/>
    <property type="match status" value="1"/>
</dbReference>
<evidence type="ECO:0000256" key="5">
    <source>
        <dbReference type="ARBA" id="ARBA00004661"/>
    </source>
</evidence>
<evidence type="ECO:0000256" key="7">
    <source>
        <dbReference type="ARBA" id="ARBA00013031"/>
    </source>
</evidence>
<evidence type="ECO:0000259" key="19">
    <source>
        <dbReference type="Pfam" id="PF01761"/>
    </source>
</evidence>
<feature type="binding site" evidence="18">
    <location>
        <begin position="78"/>
        <end position="83"/>
    </location>
    <ligand>
        <name>NAD(+)</name>
        <dbReference type="ChEBI" id="CHEBI:57540"/>
    </ligand>
</feature>
<evidence type="ECO:0000256" key="1">
    <source>
        <dbReference type="ARBA" id="ARBA00001393"/>
    </source>
</evidence>
<keyword evidence="11 18" id="KW-0479">Metal-binding</keyword>
<dbReference type="OrthoDB" id="9806583at2"/>
<keyword evidence="14 18" id="KW-0520">NAD</keyword>
<keyword evidence="12 18" id="KW-0547">Nucleotide-binding</keyword>
<comment type="similarity">
    <text evidence="6 18">Belongs to the sugar phosphate cyclases superfamily. Dehydroquinate synthase family.</text>
</comment>
<evidence type="ECO:0000256" key="10">
    <source>
        <dbReference type="ARBA" id="ARBA00022605"/>
    </source>
</evidence>
<feature type="binding site" evidence="18">
    <location>
        <position position="149"/>
    </location>
    <ligand>
        <name>NAD(+)</name>
        <dbReference type="ChEBI" id="CHEBI:57540"/>
    </ligand>
</feature>
<feature type="binding site" evidence="18">
    <location>
        <begin position="136"/>
        <end position="137"/>
    </location>
    <ligand>
        <name>NAD(+)</name>
        <dbReference type="ChEBI" id="CHEBI:57540"/>
    </ligand>
</feature>
<dbReference type="PANTHER" id="PTHR43622">
    <property type="entry name" value="3-DEHYDROQUINATE SYNTHASE"/>
    <property type="match status" value="1"/>
</dbReference>
<feature type="binding site" evidence="18">
    <location>
        <position position="191"/>
    </location>
    <ligand>
        <name>Zn(2+)</name>
        <dbReference type="ChEBI" id="CHEBI:29105"/>
    </ligand>
</feature>
<protein>
    <recommendedName>
        <fullName evidence="8 18">3-dehydroquinate synthase</fullName>
        <shortName evidence="18">DHQS</shortName>
        <ecNumber evidence="7 18">4.2.3.4</ecNumber>
    </recommendedName>
</protein>
<evidence type="ECO:0000256" key="18">
    <source>
        <dbReference type="HAMAP-Rule" id="MF_00110"/>
    </source>
</evidence>
<evidence type="ECO:0000256" key="16">
    <source>
        <dbReference type="ARBA" id="ARBA00023239"/>
    </source>
</evidence>
<evidence type="ECO:0000256" key="15">
    <source>
        <dbReference type="ARBA" id="ARBA00023141"/>
    </source>
</evidence>
<evidence type="ECO:0000313" key="22">
    <source>
        <dbReference type="Proteomes" id="UP000053784"/>
    </source>
</evidence>
<dbReference type="GO" id="GO:0003856">
    <property type="term" value="F:3-dehydroquinate synthase activity"/>
    <property type="evidence" value="ECO:0007669"/>
    <property type="project" value="UniProtKB-UniRule"/>
</dbReference>
<dbReference type="PIRSF" id="PIRSF001455">
    <property type="entry name" value="DHQ_synth"/>
    <property type="match status" value="1"/>
</dbReference>
<keyword evidence="15 18" id="KW-0057">Aromatic amino acid biosynthesis</keyword>
<dbReference type="AlphaFoldDB" id="A0A084CML9"/>
<dbReference type="SUPFAM" id="SSF56796">
    <property type="entry name" value="Dehydroquinate synthase-like"/>
    <property type="match status" value="1"/>
</dbReference>
<dbReference type="Pfam" id="PF01761">
    <property type="entry name" value="DHQ_synthase"/>
    <property type="match status" value="1"/>
</dbReference>
<keyword evidence="17 18" id="KW-0170">Cobalt</keyword>
<evidence type="ECO:0000256" key="9">
    <source>
        <dbReference type="ARBA" id="ARBA00022490"/>
    </source>
</evidence>
<accession>A0A084CML9</accession>
<evidence type="ECO:0000313" key="21">
    <source>
        <dbReference type="EMBL" id="KEY91048.1"/>
    </source>
</evidence>
<evidence type="ECO:0000256" key="11">
    <source>
        <dbReference type="ARBA" id="ARBA00022723"/>
    </source>
</evidence>
<comment type="caution">
    <text evidence="21">The sequence shown here is derived from an EMBL/GenBank/DDBJ whole genome shotgun (WGS) entry which is preliminary data.</text>
</comment>
<dbReference type="UniPathway" id="UPA00053">
    <property type="reaction ID" value="UER00085"/>
</dbReference>
<dbReference type="STRING" id="1179155.CF67_04028"/>
<gene>
    <name evidence="18 21" type="primary">aroB</name>
    <name evidence="21" type="ORF">CF67_04028</name>
</gene>
<dbReference type="eggNOG" id="COG0337">
    <property type="taxonomic scope" value="Bacteria"/>
</dbReference>
<keyword evidence="10 18" id="KW-0028">Amino-acid biosynthesis</keyword>
<feature type="binding site" evidence="18">
    <location>
        <begin position="112"/>
        <end position="116"/>
    </location>
    <ligand>
        <name>NAD(+)</name>
        <dbReference type="ChEBI" id="CHEBI:57540"/>
    </ligand>
</feature>
<evidence type="ECO:0000256" key="8">
    <source>
        <dbReference type="ARBA" id="ARBA00017684"/>
    </source>
</evidence>
<evidence type="ECO:0000256" key="6">
    <source>
        <dbReference type="ARBA" id="ARBA00005412"/>
    </source>
</evidence>
<dbReference type="Gene3D" id="3.40.50.1970">
    <property type="match status" value="1"/>
</dbReference>
<evidence type="ECO:0000256" key="4">
    <source>
        <dbReference type="ARBA" id="ARBA00004496"/>
    </source>
</evidence>
<dbReference type="GO" id="GO:0009423">
    <property type="term" value="P:chorismate biosynthetic process"/>
    <property type="evidence" value="ECO:0007669"/>
    <property type="project" value="UniProtKB-UniRule"/>
</dbReference>
<dbReference type="EMBL" id="JGVK01000027">
    <property type="protein sequence ID" value="KEY91048.1"/>
    <property type="molecule type" value="Genomic_DNA"/>
</dbReference>
<dbReference type="HAMAP" id="MF_00110">
    <property type="entry name" value="DHQ_synthase"/>
    <property type="match status" value="1"/>
</dbReference>
<comment type="cofactor">
    <cofactor evidence="18">
        <name>Co(2+)</name>
        <dbReference type="ChEBI" id="CHEBI:48828"/>
    </cofactor>
    <cofactor evidence="18">
        <name>Zn(2+)</name>
        <dbReference type="ChEBI" id="CHEBI:29105"/>
    </cofactor>
    <text evidence="18">Binds 1 divalent metal cation per subunit. Can use either Co(2+) or Zn(2+).</text>
</comment>
<keyword evidence="16 18" id="KW-0456">Lyase</keyword>
<comment type="cofactor">
    <cofactor evidence="2 18">
        <name>NAD(+)</name>
        <dbReference type="ChEBI" id="CHEBI:57540"/>
    </cofactor>
</comment>
<evidence type="ECO:0000256" key="14">
    <source>
        <dbReference type="ARBA" id="ARBA00023027"/>
    </source>
</evidence>
<reference evidence="21 22" key="1">
    <citation type="submission" date="2014-03" db="EMBL/GenBank/DDBJ databases">
        <title>Selection and divergence in the genomes of co-occurring obligate luminous symbionts with specific hosts.</title>
        <authorList>
            <person name="Hendry T.A."/>
            <person name="de Wet J.R."/>
            <person name="Dunlap P.V."/>
        </authorList>
    </citation>
    <scope>NUCLEOTIDE SEQUENCE [LARGE SCALE GENOMIC DNA]</scope>
    <source>
        <strain evidence="21 22">Ppalp.1</strain>
    </source>
</reference>
<feature type="binding site" evidence="18">
    <location>
        <begin position="176"/>
        <end position="179"/>
    </location>
    <ligand>
        <name>NAD(+)</name>
        <dbReference type="ChEBI" id="CHEBI:57540"/>
    </ligand>
</feature>
<dbReference type="EC" id="4.2.3.4" evidence="7 18"/>
<dbReference type="CDD" id="cd08195">
    <property type="entry name" value="DHQS"/>
    <property type="match status" value="1"/>
</dbReference>
<evidence type="ECO:0000259" key="20">
    <source>
        <dbReference type="Pfam" id="PF24621"/>
    </source>
</evidence>
<dbReference type="InterPro" id="IPR016037">
    <property type="entry name" value="DHQ_synth_AroB"/>
</dbReference>
<evidence type="ECO:0000256" key="12">
    <source>
        <dbReference type="ARBA" id="ARBA00022741"/>
    </source>
</evidence>
<sequence>MEQRIWVNLSERSYSILIGAGLFNDSTSLAFLKENRRSSKQQRVVVVSNVTVAPLYSGQILFLLKQLGCDASLLELPDGEQHKNLDTFNMVISYLLEGHYGRDVVIIALGGGVVGDLVGFSAACYHRGVDFIQIPTTLLSQVDSAVGGKTAINHSLGKNMIGAFHQPKSVVIDIEFLSTLPKREFASGIAEIIKYSVVCDACFFDWLELNLDRLYFFDKNALSFAILRCCQIKSKVITQDEKEFGVRTLLNLGHTFGHAIEVELGYGHWLHGEAVSSGMVIAAKIAQLQGFILEHQVERIISILKKAKLPVCIPAGILFGDFMKHIMCDKKVLSGELRLVLPTSIGTANVVTNVSESVLEQAVNYCRTL</sequence>